<accession>A0A6C0JAA6</accession>
<protein>
    <submittedName>
        <fullName evidence="1">Uncharacterized protein</fullName>
    </submittedName>
</protein>
<dbReference type="AlphaFoldDB" id="A0A6C0JAA6"/>
<sequence>MSYDLDIESYSIADLKKLFKIKNNDSKKLVEESIVKSITKCEKNTSDESKILLKFLSQAKVIIYSHYDIDIVSNNRITEKSTKLIEQNHAVQEQIQVPVDIVSLNKYPSSNLNPLSKREITRIVNVDTLFRLNYVNTSASDFTWNLPETINNVVSMKVIATELPNMWYTVSSKNKSNTFKIHLYNVKDYPDKVYNIIVPDGNYVAPQMAETLNNIFTNIGNGLQYVFATIDERTSKTSFRFRSIQDDADIPGPLDNIGANYSPNFYYKLDFNISGNENNMNDRLKKTLGWFLGFRNNLYEGIATSLIVDRTMTVLRTHRGVVTSESSYGSTLNHYVFLDINDYNKNEMTNTFLSTTPDAYIGNNIMARITVTKIFNNIFFDNSSDKIFKQRDFLGPVRISKLKIRLLNRFGDVVDLNSNDFSLALEFKILY</sequence>
<dbReference type="EMBL" id="MN740362">
    <property type="protein sequence ID" value="QHU02755.1"/>
    <property type="molecule type" value="Genomic_DNA"/>
</dbReference>
<proteinExistence type="predicted"/>
<reference evidence="1" key="1">
    <citation type="journal article" date="2020" name="Nature">
        <title>Giant virus diversity and host interactions through global metagenomics.</title>
        <authorList>
            <person name="Schulz F."/>
            <person name="Roux S."/>
            <person name="Paez-Espino D."/>
            <person name="Jungbluth S."/>
            <person name="Walsh D.A."/>
            <person name="Denef V.J."/>
            <person name="McMahon K.D."/>
            <person name="Konstantinidis K.T."/>
            <person name="Eloe-Fadrosh E.A."/>
            <person name="Kyrpides N.C."/>
            <person name="Woyke T."/>
        </authorList>
    </citation>
    <scope>NUCLEOTIDE SEQUENCE</scope>
    <source>
        <strain evidence="1">GVMAG-M-3300025880-76</strain>
    </source>
</reference>
<name>A0A6C0JAA6_9ZZZZ</name>
<evidence type="ECO:0000313" key="1">
    <source>
        <dbReference type="EMBL" id="QHU02755.1"/>
    </source>
</evidence>
<organism evidence="1">
    <name type="scientific">viral metagenome</name>
    <dbReference type="NCBI Taxonomy" id="1070528"/>
    <lineage>
        <taxon>unclassified sequences</taxon>
        <taxon>metagenomes</taxon>
        <taxon>organismal metagenomes</taxon>
    </lineage>
</organism>